<gene>
    <name evidence="2" type="ordered locus">TVNIR_0260</name>
</gene>
<dbReference type="PATRIC" id="fig|1255043.3.peg.261"/>
<dbReference type="AlphaFoldDB" id="L0DUF4"/>
<dbReference type="STRING" id="1255043.TVNIR_0260"/>
<dbReference type="KEGG" id="tni:TVNIR_0260"/>
<dbReference type="EMBL" id="CP003989">
    <property type="protein sequence ID" value="AGA31971.1"/>
    <property type="molecule type" value="Genomic_DNA"/>
</dbReference>
<name>L0DUF4_THIND</name>
<reference evidence="2" key="1">
    <citation type="submission" date="2015-12" db="EMBL/GenBank/DDBJ databases">
        <authorList>
            <person name="Tikhonova T.V."/>
            <person name="Pavlov A.R."/>
            <person name="Beletsky A.V."/>
            <person name="Mardanov A.V."/>
            <person name="Sorokin D.Y."/>
            <person name="Ravin N.V."/>
            <person name="Popov V.O."/>
        </authorList>
    </citation>
    <scope>NUCLEOTIDE SEQUENCE</scope>
    <source>
        <strain evidence="2">DSM 14787</strain>
    </source>
</reference>
<organism evidence="2 3">
    <name type="scientific">Thioalkalivibrio nitratireducens (strain DSM 14787 / UNIQEM 213 / ALEN2)</name>
    <dbReference type="NCBI Taxonomy" id="1255043"/>
    <lineage>
        <taxon>Bacteria</taxon>
        <taxon>Pseudomonadati</taxon>
        <taxon>Pseudomonadota</taxon>
        <taxon>Gammaproteobacteria</taxon>
        <taxon>Chromatiales</taxon>
        <taxon>Ectothiorhodospiraceae</taxon>
        <taxon>Thioalkalivibrio</taxon>
    </lineage>
</organism>
<dbReference type="HOGENOM" id="CLU_3123758_0_0_6"/>
<dbReference type="Proteomes" id="UP000010809">
    <property type="component" value="Chromosome"/>
</dbReference>
<proteinExistence type="predicted"/>
<evidence type="ECO:0000313" key="3">
    <source>
        <dbReference type="Proteomes" id="UP000010809"/>
    </source>
</evidence>
<keyword evidence="3" id="KW-1185">Reference proteome</keyword>
<evidence type="ECO:0000313" key="2">
    <source>
        <dbReference type="EMBL" id="AGA31971.1"/>
    </source>
</evidence>
<protein>
    <submittedName>
        <fullName evidence="2">Uncharacterized protein</fullName>
    </submittedName>
</protein>
<feature type="region of interest" description="Disordered" evidence="1">
    <location>
        <begin position="30"/>
        <end position="50"/>
    </location>
</feature>
<accession>L0DUF4</accession>
<sequence>MESGAAELRVWNAPAGRTCDAGPSVLGKSIHTRLPRESETRDINIYRRKP</sequence>
<evidence type="ECO:0000256" key="1">
    <source>
        <dbReference type="SAM" id="MobiDB-lite"/>
    </source>
</evidence>
<feature type="compositionally biased region" description="Basic and acidic residues" evidence="1">
    <location>
        <begin position="34"/>
        <end position="50"/>
    </location>
</feature>